<dbReference type="Pfam" id="PF11638">
    <property type="entry name" value="DnaA_N"/>
    <property type="match status" value="1"/>
</dbReference>
<evidence type="ECO:0000313" key="2">
    <source>
        <dbReference type="EMBL" id="GLQ35985.1"/>
    </source>
</evidence>
<evidence type="ECO:0000259" key="1">
    <source>
        <dbReference type="Pfam" id="PF11638"/>
    </source>
</evidence>
<protein>
    <recommendedName>
        <fullName evidence="1">DnaA N-terminal domain-containing protein</fullName>
    </recommendedName>
</protein>
<sequence>MLDMKKLTGPKAGSIKYDLLTAISIAGLAGSPSFQTSMTRLSAVLTARYNWRLDEFSVGQRDLARMWAVNERTVKREIKKLQDYEILVQKRAGRRGKVGAYRLNFAQIWKISKPYWQEVGPDYAERMASFVPDSSVKVVKVDFEGRTRAEPSGFVGGERNAEWRDVCAQLRQQDPDQFASWFARLQFQSKDGDVLRLAAPSAFVSRYIETHLQGRLYAAVQSVFPEITVIKIQH</sequence>
<dbReference type="EMBL" id="BSNN01000007">
    <property type="protein sequence ID" value="GLQ35985.1"/>
    <property type="molecule type" value="Genomic_DNA"/>
</dbReference>
<dbReference type="Proteomes" id="UP001156694">
    <property type="component" value="Unassembled WGS sequence"/>
</dbReference>
<proteinExistence type="predicted"/>
<name>A0ABQ5VXA4_9RHOB</name>
<dbReference type="Gene3D" id="3.30.300.180">
    <property type="match status" value="1"/>
</dbReference>
<gene>
    <name evidence="2" type="ORF">GCM10007939_22690</name>
</gene>
<dbReference type="RefSeq" id="WP_284379268.1">
    <property type="nucleotide sequence ID" value="NZ_BSNN01000007.1"/>
</dbReference>
<dbReference type="InterPro" id="IPR024633">
    <property type="entry name" value="DnaA_N_dom"/>
</dbReference>
<accession>A0ABQ5VXA4</accession>
<comment type="caution">
    <text evidence="2">The sequence shown here is derived from an EMBL/GenBank/DDBJ whole genome shotgun (WGS) entry which is preliminary data.</text>
</comment>
<keyword evidence="3" id="KW-1185">Reference proteome</keyword>
<reference evidence="3" key="1">
    <citation type="journal article" date="2019" name="Int. J. Syst. Evol. Microbiol.">
        <title>The Global Catalogue of Microorganisms (GCM) 10K type strain sequencing project: providing services to taxonomists for standard genome sequencing and annotation.</title>
        <authorList>
            <consortium name="The Broad Institute Genomics Platform"/>
            <consortium name="The Broad Institute Genome Sequencing Center for Infectious Disease"/>
            <person name="Wu L."/>
            <person name="Ma J."/>
        </authorList>
    </citation>
    <scope>NUCLEOTIDE SEQUENCE [LARGE SCALE GENOMIC DNA]</scope>
    <source>
        <strain evidence="3">NBRC 110140</strain>
    </source>
</reference>
<feature type="domain" description="DnaA N-terminal" evidence="1">
    <location>
        <begin position="162"/>
        <end position="221"/>
    </location>
</feature>
<evidence type="ECO:0000313" key="3">
    <source>
        <dbReference type="Proteomes" id="UP001156694"/>
    </source>
</evidence>
<dbReference type="InterPro" id="IPR038454">
    <property type="entry name" value="DnaA_N_sf"/>
</dbReference>
<organism evidence="2 3">
    <name type="scientific">Amylibacter marinus</name>
    <dbReference type="NCBI Taxonomy" id="1475483"/>
    <lineage>
        <taxon>Bacteria</taxon>
        <taxon>Pseudomonadati</taxon>
        <taxon>Pseudomonadota</taxon>
        <taxon>Alphaproteobacteria</taxon>
        <taxon>Rhodobacterales</taxon>
        <taxon>Paracoccaceae</taxon>
        <taxon>Amylibacter</taxon>
    </lineage>
</organism>